<name>B4CUE6_9BACT</name>
<dbReference type="InterPro" id="IPR019734">
    <property type="entry name" value="TPR_rpt"/>
</dbReference>
<dbReference type="RefSeq" id="WP_006977636.1">
    <property type="nucleotide sequence ID" value="NZ_ABVL01000001.1"/>
</dbReference>
<dbReference type="STRING" id="497964.CfE428DRAFT_0309"/>
<dbReference type="Pfam" id="PF13191">
    <property type="entry name" value="AAA_16"/>
    <property type="match status" value="1"/>
</dbReference>
<dbReference type="SMART" id="SM00028">
    <property type="entry name" value="TPR"/>
    <property type="match status" value="3"/>
</dbReference>
<reference evidence="5 6" key="1">
    <citation type="journal article" date="2011" name="J. Bacteriol.">
        <title>Genome sequence of Chthoniobacter flavus Ellin428, an aerobic heterotrophic soil bacterium.</title>
        <authorList>
            <person name="Kant R."/>
            <person name="van Passel M.W."/>
            <person name="Palva A."/>
            <person name="Lucas S."/>
            <person name="Lapidus A."/>
            <person name="Glavina Del Rio T."/>
            <person name="Dalin E."/>
            <person name="Tice H."/>
            <person name="Bruce D."/>
            <person name="Goodwin L."/>
            <person name="Pitluck S."/>
            <person name="Larimer F.W."/>
            <person name="Land M.L."/>
            <person name="Hauser L."/>
            <person name="Sangwan P."/>
            <person name="de Vos W.M."/>
            <person name="Janssen P.H."/>
            <person name="Smidt H."/>
        </authorList>
    </citation>
    <scope>NUCLEOTIDE SEQUENCE [LARGE SCALE GENOMIC DNA]</scope>
    <source>
        <strain evidence="5 6">Ellin428</strain>
    </source>
</reference>
<evidence type="ECO:0000313" key="6">
    <source>
        <dbReference type="Proteomes" id="UP000005824"/>
    </source>
</evidence>
<dbReference type="eggNOG" id="COG3899">
    <property type="taxonomic scope" value="Bacteria"/>
</dbReference>
<dbReference type="PANTHER" id="PTHR16305:SF28">
    <property type="entry name" value="GUANYLATE CYCLASE DOMAIN-CONTAINING PROTEIN"/>
    <property type="match status" value="1"/>
</dbReference>
<dbReference type="SMART" id="SM00331">
    <property type="entry name" value="PP2C_SIG"/>
    <property type="match status" value="1"/>
</dbReference>
<dbReference type="InterPro" id="IPR001932">
    <property type="entry name" value="PPM-type_phosphatase-like_dom"/>
</dbReference>
<dbReference type="InParanoid" id="B4CUE6"/>
<evidence type="ECO:0000256" key="2">
    <source>
        <dbReference type="ARBA" id="ARBA00022840"/>
    </source>
</evidence>
<gene>
    <name evidence="5" type="ORF">CfE428DRAFT_0309</name>
</gene>
<evidence type="ECO:0000256" key="1">
    <source>
        <dbReference type="ARBA" id="ARBA00022741"/>
    </source>
</evidence>
<dbReference type="AlphaFoldDB" id="B4CUE6"/>
<keyword evidence="6" id="KW-1185">Reference proteome</keyword>
<dbReference type="EMBL" id="ABVL01000001">
    <property type="protein sequence ID" value="EDY22184.1"/>
    <property type="molecule type" value="Genomic_DNA"/>
</dbReference>
<dbReference type="Gene3D" id="3.60.40.10">
    <property type="entry name" value="PPM-type phosphatase domain"/>
    <property type="match status" value="1"/>
</dbReference>
<comment type="caution">
    <text evidence="5">The sequence shown here is derived from an EMBL/GenBank/DDBJ whole genome shotgun (WGS) entry which is preliminary data.</text>
</comment>
<dbReference type="PANTHER" id="PTHR16305">
    <property type="entry name" value="TESTICULAR SOLUBLE ADENYLYL CYCLASE"/>
    <property type="match status" value="1"/>
</dbReference>
<dbReference type="GO" id="GO:0005737">
    <property type="term" value="C:cytoplasm"/>
    <property type="evidence" value="ECO:0007669"/>
    <property type="project" value="TreeGrafter"/>
</dbReference>
<organism evidence="5 6">
    <name type="scientific">Chthoniobacter flavus Ellin428</name>
    <dbReference type="NCBI Taxonomy" id="497964"/>
    <lineage>
        <taxon>Bacteria</taxon>
        <taxon>Pseudomonadati</taxon>
        <taxon>Verrucomicrobiota</taxon>
        <taxon>Spartobacteria</taxon>
        <taxon>Chthoniobacterales</taxon>
        <taxon>Chthoniobacteraceae</taxon>
        <taxon>Chthoniobacter</taxon>
    </lineage>
</organism>
<feature type="region of interest" description="Disordered" evidence="3">
    <location>
        <begin position="1"/>
        <end position="41"/>
    </location>
</feature>
<evidence type="ECO:0000259" key="4">
    <source>
        <dbReference type="SMART" id="SM00331"/>
    </source>
</evidence>
<evidence type="ECO:0000256" key="3">
    <source>
        <dbReference type="SAM" id="MobiDB-lite"/>
    </source>
</evidence>
<dbReference type="InterPro" id="IPR036457">
    <property type="entry name" value="PPM-type-like_dom_sf"/>
</dbReference>
<dbReference type="GO" id="GO:0005524">
    <property type="term" value="F:ATP binding"/>
    <property type="evidence" value="ECO:0007669"/>
    <property type="project" value="UniProtKB-KW"/>
</dbReference>
<dbReference type="InterPro" id="IPR041664">
    <property type="entry name" value="AAA_16"/>
</dbReference>
<dbReference type="InterPro" id="IPR011990">
    <property type="entry name" value="TPR-like_helical_dom_sf"/>
</dbReference>
<dbReference type="GO" id="GO:0004016">
    <property type="term" value="F:adenylate cyclase activity"/>
    <property type="evidence" value="ECO:0007669"/>
    <property type="project" value="TreeGrafter"/>
</dbReference>
<keyword evidence="1" id="KW-0547">Nucleotide-binding</keyword>
<dbReference type="Gene3D" id="1.25.40.10">
    <property type="entry name" value="Tetratricopeptide repeat domain"/>
    <property type="match status" value="2"/>
</dbReference>
<evidence type="ECO:0000313" key="5">
    <source>
        <dbReference type="EMBL" id="EDY22184.1"/>
    </source>
</evidence>
<keyword evidence="2" id="KW-0067">ATP-binding</keyword>
<feature type="compositionally biased region" description="Basic and acidic residues" evidence="3">
    <location>
        <begin position="15"/>
        <end position="28"/>
    </location>
</feature>
<dbReference type="eggNOG" id="COG2208">
    <property type="taxonomic scope" value="Bacteria"/>
</dbReference>
<feature type="domain" description="PPM-type phosphatase" evidence="4">
    <location>
        <begin position="908"/>
        <end position="1127"/>
    </location>
</feature>
<accession>B4CUE6</accession>
<sequence>MKSDDVAEPSSPQQRVRELDTFEPRPTHAFDPPPALTPLTGRDTEVSLLRDRWEQAEEGMGQVVLLVGEAGLGKSRLVRTVEDIARSSAAESAAASSASSVVEWRCEQRFQNTGLYPAAQYFARALGFARDESTSARFDRLARYLEEYDLVRPEIVALFAKLLFLPADERYPSPGLPAIREREEMFRALRHWLRACAARQPILFVIEDLHWIDASTLEFLGEFIAEGLHDRILTLLTFRPEFKTPWPAMAHQTSLALNRLTRRQVAALVRNEAGRPVPESLVTQVYERTGGVPLLVEEFSRMIRESAQTASPDGKTNRGAAGAREMPATLQELVMGRLDLMSSNCEVAQLAATLGREFHYEMLAAVSSVDELTLQAELDKLAGAEILYVKGQPPRCAYQFKHALLEEALRSALDETKRQQFHRQVAEVMESQFPRSAEEQPELIALHFTEAGLMEKAVNYWLKAGLRAREQFANVEAIAHFTRGRELLATLEPAPRRDALELALLGPLGTAYIAARGYAAPEVGPVFHRARELCELVGDTPQIFTMLRGHFAFHLVRGDFRLCTQLAADAVAFAERIGDPGLLMEALFLRGLTLLYRGDFAGARDCCAQALDKYDDRERTAFWAALTGEDGGVIHRCYLALAMWHLGEAEQALRMNREARDLAATLNQPFSVEYAWHHTGWLHQHCRLGGKTHDAGEEQRRIAIEQGFLFWQASGTLYSAAGLLLLGRTEVGLRQFREGLDAYRATGAGLGLSYYLGILGEALTRASRFSEAQQALQEALALVEKNDERFQEAELHRLQGELLLAEADDQAPAERCFRRAIEIARAQRSRAWELRARMSLARLRQRQGRSEEAFRALTALFSGFTEGFEMPDMVDAAALLKELGNERMRAELEGGVKYVLGCIPPPLRGAVSVDWRYIPSSTLGGDTLGFHWLDPDHLALYLIDVTGHGLDSAMLSVTMHNVIRAGSLRGADMKRPEQVLAKLNETFQGAQHGYKFFTIWYGVYQVSARQLAYAAGGHPAAVVLLPGVGEPLLLPATGTVMGVARGFEFPASSHPVPAGARLLIFSDGIFEIRREKKTVWNLPECVTYVAELGQRDVNIMDGLFERARELRGSSQLDDDFSIIEARFE</sequence>
<proteinExistence type="predicted"/>
<dbReference type="Proteomes" id="UP000005824">
    <property type="component" value="Unassembled WGS sequence"/>
</dbReference>
<dbReference type="Pfam" id="PF07228">
    <property type="entry name" value="SpoIIE"/>
    <property type="match status" value="1"/>
</dbReference>
<protein>
    <submittedName>
        <fullName evidence="5">Stage II sporulation E family protein</fullName>
    </submittedName>
</protein>
<dbReference type="SUPFAM" id="SSF52540">
    <property type="entry name" value="P-loop containing nucleoside triphosphate hydrolases"/>
    <property type="match status" value="1"/>
</dbReference>
<dbReference type="SUPFAM" id="SSF48452">
    <property type="entry name" value="TPR-like"/>
    <property type="match status" value="2"/>
</dbReference>
<dbReference type="InterPro" id="IPR027417">
    <property type="entry name" value="P-loop_NTPase"/>
</dbReference>